<accession>A0A0U0RMS0</accession>
<dbReference type="Pfam" id="PF02770">
    <property type="entry name" value="Acyl-CoA_dh_M"/>
    <property type="match status" value="1"/>
</dbReference>
<feature type="domain" description="Acyl-CoA dehydrogenase/oxidase C-terminal" evidence="8">
    <location>
        <begin position="117"/>
        <end position="258"/>
    </location>
</feature>
<dbReference type="InterPro" id="IPR050741">
    <property type="entry name" value="Acyl-CoA_dehydrogenase"/>
</dbReference>
<reference evidence="11" key="1">
    <citation type="submission" date="2015-03" db="EMBL/GenBank/DDBJ databases">
        <authorList>
            <consortium name="Pathogen Informatics"/>
        </authorList>
    </citation>
    <scope>NUCLEOTIDE SEQUENCE [LARGE SCALE GENOMIC DNA]</scope>
    <source>
        <strain evidence="11">K00500041</strain>
    </source>
</reference>
<dbReference type="InterPro" id="IPR006091">
    <property type="entry name" value="Acyl-CoA_Oxase/DH_mid-dom"/>
</dbReference>
<evidence type="ECO:0000256" key="1">
    <source>
        <dbReference type="ARBA" id="ARBA00001974"/>
    </source>
</evidence>
<evidence type="ECO:0000313" key="10">
    <source>
        <dbReference type="EMBL" id="COW18289.1"/>
    </source>
</evidence>
<dbReference type="PANTHER" id="PTHR48083">
    <property type="entry name" value="MEDIUM-CHAIN SPECIFIC ACYL-COA DEHYDROGENASE, MITOCHONDRIAL-RELATED"/>
    <property type="match status" value="1"/>
</dbReference>
<gene>
    <name evidence="10" type="primary">fadE_2</name>
    <name evidence="10" type="ORF">ERS007703_02987</name>
</gene>
<dbReference type="InterPro" id="IPR046373">
    <property type="entry name" value="Acyl-CoA_Oxase/DH_mid-dom_sf"/>
</dbReference>
<dbReference type="EMBL" id="CSAE01000368">
    <property type="protein sequence ID" value="COW18289.1"/>
    <property type="molecule type" value="Genomic_DNA"/>
</dbReference>
<evidence type="ECO:0000259" key="8">
    <source>
        <dbReference type="Pfam" id="PF00441"/>
    </source>
</evidence>
<keyword evidence="5 7" id="KW-0560">Oxidoreductase</keyword>
<dbReference type="AlphaFoldDB" id="A0A0U0RMS0"/>
<dbReference type="FunFam" id="1.20.140.10:FF:000012">
    <property type="entry name" value="Acyl-CoA dehydrogenase fadE12"/>
    <property type="match status" value="1"/>
</dbReference>
<dbReference type="SUPFAM" id="SSF47203">
    <property type="entry name" value="Acyl-CoA dehydrogenase C-terminal domain-like"/>
    <property type="match status" value="1"/>
</dbReference>
<comment type="cofactor">
    <cofactor evidence="1 7">
        <name>FAD</name>
        <dbReference type="ChEBI" id="CHEBI:57692"/>
    </cofactor>
</comment>
<organism evidence="10 11">
    <name type="scientific">Mycobacterium tuberculosis</name>
    <dbReference type="NCBI Taxonomy" id="1773"/>
    <lineage>
        <taxon>Bacteria</taxon>
        <taxon>Bacillati</taxon>
        <taxon>Actinomycetota</taxon>
        <taxon>Actinomycetes</taxon>
        <taxon>Mycobacteriales</taxon>
        <taxon>Mycobacteriaceae</taxon>
        <taxon>Mycobacterium</taxon>
        <taxon>Mycobacterium tuberculosis complex</taxon>
    </lineage>
</organism>
<comment type="catalytic activity">
    <reaction evidence="6">
        <text>a 2,3-saturated acyl-CoA + A = a 2,3-dehydroacyl-CoA + AH2</text>
        <dbReference type="Rhea" id="RHEA:48608"/>
        <dbReference type="ChEBI" id="CHEBI:13193"/>
        <dbReference type="ChEBI" id="CHEBI:17499"/>
        <dbReference type="ChEBI" id="CHEBI:60015"/>
        <dbReference type="ChEBI" id="CHEBI:65111"/>
    </reaction>
</comment>
<dbReference type="GO" id="GO:0033539">
    <property type="term" value="P:fatty acid beta-oxidation using acyl-CoA dehydrogenase"/>
    <property type="evidence" value="ECO:0007669"/>
    <property type="project" value="TreeGrafter"/>
</dbReference>
<evidence type="ECO:0000313" key="11">
    <source>
        <dbReference type="Proteomes" id="UP000038802"/>
    </source>
</evidence>
<keyword evidence="3 7" id="KW-0285">Flavoprotein</keyword>
<evidence type="ECO:0000259" key="9">
    <source>
        <dbReference type="Pfam" id="PF02770"/>
    </source>
</evidence>
<proteinExistence type="inferred from homology"/>
<name>A0A0U0RMS0_MYCTX</name>
<keyword evidence="4 7" id="KW-0274">FAD</keyword>
<evidence type="ECO:0000256" key="5">
    <source>
        <dbReference type="ARBA" id="ARBA00023002"/>
    </source>
</evidence>
<dbReference type="Proteomes" id="UP000038802">
    <property type="component" value="Unassembled WGS sequence"/>
</dbReference>
<dbReference type="CDD" id="cd00567">
    <property type="entry name" value="ACAD"/>
    <property type="match status" value="1"/>
</dbReference>
<dbReference type="SUPFAM" id="SSF56645">
    <property type="entry name" value="Acyl-CoA dehydrogenase NM domain-like"/>
    <property type="match status" value="1"/>
</dbReference>
<dbReference type="STRING" id="115862.BBG46_05245"/>
<dbReference type="EC" id="1.3.99.-" evidence="10"/>
<evidence type="ECO:0000256" key="3">
    <source>
        <dbReference type="ARBA" id="ARBA00022630"/>
    </source>
</evidence>
<dbReference type="FunFam" id="2.40.110.10:FF:000002">
    <property type="entry name" value="Acyl-CoA dehydrogenase fadE12"/>
    <property type="match status" value="1"/>
</dbReference>
<dbReference type="InterPro" id="IPR009075">
    <property type="entry name" value="AcylCo_DH/oxidase_C"/>
</dbReference>
<feature type="domain" description="Acyl-CoA oxidase/dehydrogenase middle" evidence="9">
    <location>
        <begin position="2"/>
        <end position="82"/>
    </location>
</feature>
<evidence type="ECO:0000256" key="7">
    <source>
        <dbReference type="RuleBase" id="RU362125"/>
    </source>
</evidence>
<dbReference type="PANTHER" id="PTHR48083:SF1">
    <property type="entry name" value="DEHYDROGENASE, PUTATIVE (AFU_ORTHOLOGUE AFUA_7G06510)-RELATED"/>
    <property type="match status" value="1"/>
</dbReference>
<dbReference type="GO" id="GO:0003995">
    <property type="term" value="F:acyl-CoA dehydrogenase activity"/>
    <property type="evidence" value="ECO:0007669"/>
    <property type="project" value="TreeGrafter"/>
</dbReference>
<evidence type="ECO:0000256" key="4">
    <source>
        <dbReference type="ARBA" id="ARBA00022827"/>
    </source>
</evidence>
<evidence type="ECO:0000256" key="6">
    <source>
        <dbReference type="ARBA" id="ARBA00052546"/>
    </source>
</evidence>
<dbReference type="InterPro" id="IPR009100">
    <property type="entry name" value="AcylCoA_DH/oxidase_NM_dom_sf"/>
</dbReference>
<comment type="similarity">
    <text evidence="2 7">Belongs to the acyl-CoA dehydrogenase family.</text>
</comment>
<dbReference type="InterPro" id="IPR036250">
    <property type="entry name" value="AcylCo_DH-like_C"/>
</dbReference>
<dbReference type="GO" id="GO:0005737">
    <property type="term" value="C:cytoplasm"/>
    <property type="evidence" value="ECO:0007669"/>
    <property type="project" value="TreeGrafter"/>
</dbReference>
<evidence type="ECO:0000256" key="2">
    <source>
        <dbReference type="ARBA" id="ARBA00009347"/>
    </source>
</evidence>
<dbReference type="Pfam" id="PF00441">
    <property type="entry name" value="Acyl-CoA_dh_1"/>
    <property type="match status" value="1"/>
</dbReference>
<dbReference type="Gene3D" id="2.40.110.10">
    <property type="entry name" value="Butyryl-CoA Dehydrogenase, subunit A, domain 2"/>
    <property type="match status" value="1"/>
</dbReference>
<protein>
    <submittedName>
        <fullName evidence="10">Acyl-CoA dehydrogenase FadE12</fullName>
        <ecNumber evidence="10">1.3.99.-</ecNumber>
    </submittedName>
</protein>
<sequence length="266" mass="28295">MAFAITEPDAGSNSHKITTTARRDGSDWIIKGQKVFISGIDQAQAVLVVGRSEEAKTGKLRPALFVVPTDAPGFSYTPIEMELVSPERQFQVFLDDVRLPADALVGAEDAAIAQLFAGLNPERIMGAASAVGMGRFALGRAVDYVKTRKVWSTPIGAHQGLAHPLAQCHIEVELAKLMTQKAATLYDHGDDFGAAEAANMAKYAAAEASSRAVDQAVQSMGGNGLTKEYGVAAMMTSARLARIAPISREMVLNFVAQTSLGLPRSY</sequence>
<dbReference type="Gene3D" id="1.20.140.10">
    <property type="entry name" value="Butyryl-CoA Dehydrogenase, subunit A, domain 3"/>
    <property type="match status" value="1"/>
</dbReference>